<protein>
    <submittedName>
        <fullName evidence="6">Group 2 truncated hemoglobin YjbI</fullName>
    </submittedName>
</protein>
<dbReference type="InterPro" id="IPR044203">
    <property type="entry name" value="GlbO/GLB3-like"/>
</dbReference>
<dbReference type="CDD" id="cd14773">
    <property type="entry name" value="TrHb2_PhHbO-like_O"/>
    <property type="match status" value="1"/>
</dbReference>
<dbReference type="GO" id="GO:0019825">
    <property type="term" value="F:oxygen binding"/>
    <property type="evidence" value="ECO:0007669"/>
    <property type="project" value="InterPro"/>
</dbReference>
<sequence length="139" mass="16095">MSHDLETLYESYRTGDNQFQLAGGVEGITKLANDFYDQMTTLPEARRILHMHPTDLTESREKLARFLCGYMNGPELYEEKYGPIQLTPAHAHLAIGTTEKEAWLLCMRKAMDLQPYPQEFKDFIMKRLEIPAGRCQNRP</sequence>
<dbReference type="SUPFAM" id="SSF46458">
    <property type="entry name" value="Globin-like"/>
    <property type="match status" value="1"/>
</dbReference>
<evidence type="ECO:0000256" key="3">
    <source>
        <dbReference type="ARBA" id="ARBA00022723"/>
    </source>
</evidence>
<evidence type="ECO:0000256" key="2">
    <source>
        <dbReference type="ARBA" id="ARBA00022617"/>
    </source>
</evidence>
<keyword evidence="3" id="KW-0479">Metal-binding</keyword>
<proteinExistence type="inferred from homology"/>
<evidence type="ECO:0000256" key="1">
    <source>
        <dbReference type="ARBA" id="ARBA00022448"/>
    </source>
</evidence>
<evidence type="ECO:0000313" key="6">
    <source>
        <dbReference type="EMBL" id="VGO20307.1"/>
    </source>
</evidence>
<evidence type="ECO:0000313" key="7">
    <source>
        <dbReference type="Proteomes" id="UP000346198"/>
    </source>
</evidence>
<dbReference type="InterPro" id="IPR012292">
    <property type="entry name" value="Globin/Proto"/>
</dbReference>
<gene>
    <name evidence="6" type="primary">yjbI</name>
    <name evidence="6" type="ORF">SCARR_02369</name>
</gene>
<keyword evidence="2" id="KW-0349">Heme</keyword>
<name>A0A6C2ULK9_9BACT</name>
<evidence type="ECO:0000256" key="4">
    <source>
        <dbReference type="ARBA" id="ARBA00023004"/>
    </source>
</evidence>
<accession>A0A6C2ULK9</accession>
<dbReference type="Proteomes" id="UP000346198">
    <property type="component" value="Unassembled WGS sequence"/>
</dbReference>
<reference evidence="6 7" key="1">
    <citation type="submission" date="2019-04" db="EMBL/GenBank/DDBJ databases">
        <authorList>
            <person name="Van Vliet M D."/>
        </authorList>
    </citation>
    <scope>NUCLEOTIDE SEQUENCE [LARGE SCALE GENOMIC DNA]</scope>
    <source>
        <strain evidence="6 7">F21</strain>
    </source>
</reference>
<keyword evidence="1" id="KW-0813">Transport</keyword>
<dbReference type="GO" id="GO:0020037">
    <property type="term" value="F:heme binding"/>
    <property type="evidence" value="ECO:0007669"/>
    <property type="project" value="InterPro"/>
</dbReference>
<dbReference type="EMBL" id="CAAHFH010000001">
    <property type="protein sequence ID" value="VGO20307.1"/>
    <property type="molecule type" value="Genomic_DNA"/>
</dbReference>
<dbReference type="Gene3D" id="1.10.490.10">
    <property type="entry name" value="Globins"/>
    <property type="match status" value="1"/>
</dbReference>
<organism evidence="6 7">
    <name type="scientific">Pontiella sulfatireligans</name>
    <dbReference type="NCBI Taxonomy" id="2750658"/>
    <lineage>
        <taxon>Bacteria</taxon>
        <taxon>Pseudomonadati</taxon>
        <taxon>Kiritimatiellota</taxon>
        <taxon>Kiritimatiellia</taxon>
        <taxon>Kiritimatiellales</taxon>
        <taxon>Pontiellaceae</taxon>
        <taxon>Pontiella</taxon>
    </lineage>
</organism>
<dbReference type="Pfam" id="PF01152">
    <property type="entry name" value="Bac_globin"/>
    <property type="match status" value="1"/>
</dbReference>
<evidence type="ECO:0000256" key="5">
    <source>
        <dbReference type="ARBA" id="ARBA00034496"/>
    </source>
</evidence>
<keyword evidence="4" id="KW-0408">Iron</keyword>
<dbReference type="RefSeq" id="WP_136061739.1">
    <property type="nucleotide sequence ID" value="NZ_CAAHFH010000001.1"/>
</dbReference>
<keyword evidence="7" id="KW-1185">Reference proteome</keyword>
<dbReference type="GO" id="GO:0005344">
    <property type="term" value="F:oxygen carrier activity"/>
    <property type="evidence" value="ECO:0007669"/>
    <property type="project" value="InterPro"/>
</dbReference>
<dbReference type="InterPro" id="IPR009050">
    <property type="entry name" value="Globin-like_sf"/>
</dbReference>
<comment type="similarity">
    <text evidence="5">Belongs to the truncated hemoglobin family. Group II subfamily.</text>
</comment>
<dbReference type="PANTHER" id="PTHR47366">
    <property type="entry name" value="TWO-ON-TWO HEMOGLOBIN-3"/>
    <property type="match status" value="1"/>
</dbReference>
<dbReference type="PANTHER" id="PTHR47366:SF1">
    <property type="entry name" value="TWO-ON-TWO HEMOGLOBIN-3"/>
    <property type="match status" value="1"/>
</dbReference>
<dbReference type="InterPro" id="IPR001486">
    <property type="entry name" value="Hemoglobin_trunc"/>
</dbReference>
<dbReference type="AlphaFoldDB" id="A0A6C2ULK9"/>
<dbReference type="GO" id="GO:0046872">
    <property type="term" value="F:metal ion binding"/>
    <property type="evidence" value="ECO:0007669"/>
    <property type="project" value="UniProtKB-KW"/>
</dbReference>